<proteinExistence type="predicted"/>
<protein>
    <recommendedName>
        <fullName evidence="4">MADS-box domain-containing protein</fullName>
    </recommendedName>
</protein>
<sequence>MAEENKPLQKRDRTNDNFRRVMNNYMKKGNLICQRYGADIHIVVRRKHRFYTYSSTQDSTFPPSHQQVEQSYPLPIQKTPLNYPIQKA</sequence>
<evidence type="ECO:0008006" key="4">
    <source>
        <dbReference type="Google" id="ProtNLM"/>
    </source>
</evidence>
<dbReference type="EMBL" id="KE384777">
    <property type="protein sequence ID" value="KJK73812.1"/>
    <property type="molecule type" value="Genomic_DNA"/>
</dbReference>
<dbReference type="STRING" id="1291518.A0A0D9NIF0"/>
<feature type="region of interest" description="Disordered" evidence="1">
    <location>
        <begin position="55"/>
        <end position="88"/>
    </location>
</feature>
<accession>A0A0D9NIF0</accession>
<name>A0A0D9NIF0_METAN</name>
<reference evidence="3" key="1">
    <citation type="journal article" date="2014" name="BMC Genomics">
        <title>The genome sequence of the biocontrol fungus Metarhizium anisopliae and comparative genomics of Metarhizium species.</title>
        <authorList>
            <person name="Pattemore J.A."/>
            <person name="Hane J.K."/>
            <person name="Williams A.H."/>
            <person name="Wilson B.A."/>
            <person name="Stodart B.J."/>
            <person name="Ash G.J."/>
        </authorList>
    </citation>
    <scope>NUCLEOTIDE SEQUENCE [LARGE SCALE GENOMIC DNA]</scope>
    <source>
        <strain evidence="3">BRIP 53293</strain>
    </source>
</reference>
<evidence type="ECO:0000313" key="3">
    <source>
        <dbReference type="Proteomes" id="UP000054544"/>
    </source>
</evidence>
<dbReference type="AlphaFoldDB" id="A0A0D9NIF0"/>
<evidence type="ECO:0000313" key="2">
    <source>
        <dbReference type="EMBL" id="KJK73812.1"/>
    </source>
</evidence>
<feature type="compositionally biased region" description="Polar residues" evidence="1">
    <location>
        <begin position="55"/>
        <end position="70"/>
    </location>
</feature>
<organism evidence="2 3">
    <name type="scientific">Metarhizium anisopliae BRIP 53293</name>
    <dbReference type="NCBI Taxonomy" id="1291518"/>
    <lineage>
        <taxon>Eukaryota</taxon>
        <taxon>Fungi</taxon>
        <taxon>Dikarya</taxon>
        <taxon>Ascomycota</taxon>
        <taxon>Pezizomycotina</taxon>
        <taxon>Sordariomycetes</taxon>
        <taxon>Hypocreomycetidae</taxon>
        <taxon>Hypocreales</taxon>
        <taxon>Clavicipitaceae</taxon>
        <taxon>Metarhizium</taxon>
    </lineage>
</organism>
<keyword evidence="3" id="KW-1185">Reference proteome</keyword>
<dbReference type="Proteomes" id="UP000054544">
    <property type="component" value="Unassembled WGS sequence"/>
</dbReference>
<evidence type="ECO:0000256" key="1">
    <source>
        <dbReference type="SAM" id="MobiDB-lite"/>
    </source>
</evidence>
<gene>
    <name evidence="2" type="ORF">H634G_10919</name>
</gene>